<name>A0ABP7ZCD4_9ACTN</name>
<dbReference type="InterPro" id="IPR001647">
    <property type="entry name" value="HTH_TetR"/>
</dbReference>
<dbReference type="Gene3D" id="1.10.357.10">
    <property type="entry name" value="Tetracycline Repressor, domain 2"/>
    <property type="match status" value="1"/>
</dbReference>
<reference evidence="5" key="1">
    <citation type="journal article" date="2019" name="Int. J. Syst. Evol. Microbiol.">
        <title>The Global Catalogue of Microorganisms (GCM) 10K type strain sequencing project: providing services to taxonomists for standard genome sequencing and annotation.</title>
        <authorList>
            <consortium name="The Broad Institute Genomics Platform"/>
            <consortium name="The Broad Institute Genome Sequencing Center for Infectious Disease"/>
            <person name="Wu L."/>
            <person name="Ma J."/>
        </authorList>
    </citation>
    <scope>NUCLEOTIDE SEQUENCE [LARGE SCALE GENOMIC DNA]</scope>
    <source>
        <strain evidence="5">JCM 17589</strain>
    </source>
</reference>
<feature type="region of interest" description="Disordered" evidence="2">
    <location>
        <begin position="212"/>
        <end position="244"/>
    </location>
</feature>
<proteinExistence type="predicted"/>
<dbReference type="InterPro" id="IPR009057">
    <property type="entry name" value="Homeodomain-like_sf"/>
</dbReference>
<dbReference type="Pfam" id="PF00440">
    <property type="entry name" value="TetR_N"/>
    <property type="match status" value="1"/>
</dbReference>
<evidence type="ECO:0000259" key="3">
    <source>
        <dbReference type="Pfam" id="PF00440"/>
    </source>
</evidence>
<comment type="caution">
    <text evidence="4">The sequence shown here is derived from an EMBL/GenBank/DDBJ whole genome shotgun (WGS) entry which is preliminary data.</text>
</comment>
<organism evidence="4 5">
    <name type="scientific">Streptomyces tunisiensis</name>
    <dbReference type="NCBI Taxonomy" id="948699"/>
    <lineage>
        <taxon>Bacteria</taxon>
        <taxon>Bacillati</taxon>
        <taxon>Actinomycetota</taxon>
        <taxon>Actinomycetes</taxon>
        <taxon>Kitasatosporales</taxon>
        <taxon>Streptomycetaceae</taxon>
        <taxon>Streptomyces</taxon>
    </lineage>
</organism>
<keyword evidence="5" id="KW-1185">Reference proteome</keyword>
<evidence type="ECO:0000256" key="1">
    <source>
        <dbReference type="ARBA" id="ARBA00023125"/>
    </source>
</evidence>
<dbReference type="SUPFAM" id="SSF46689">
    <property type="entry name" value="Homeodomain-like"/>
    <property type="match status" value="1"/>
</dbReference>
<gene>
    <name evidence="4" type="ORF">GCM10022285_66710</name>
</gene>
<feature type="compositionally biased region" description="Basic and acidic residues" evidence="2">
    <location>
        <begin position="219"/>
        <end position="235"/>
    </location>
</feature>
<feature type="domain" description="HTH tetR-type" evidence="3">
    <location>
        <begin position="86"/>
        <end position="129"/>
    </location>
</feature>
<evidence type="ECO:0000256" key="2">
    <source>
        <dbReference type="SAM" id="MobiDB-lite"/>
    </source>
</evidence>
<dbReference type="EMBL" id="BAABBU010000038">
    <property type="protein sequence ID" value="GAA4153235.1"/>
    <property type="molecule type" value="Genomic_DNA"/>
</dbReference>
<sequence>MPCTVGSLAEFGHLLGQVRLLTGALVVCGCVAIRGGDESSDWLDFYVPAGALDKAGLAGVRSGWISDPGGHASPGVAGAEAALGQDLAAKLLEEGGSEAVSARAVAAAGITAPALYRMFDDKDRLLTELAAYGFEMYLAEKREALPLAPDDPVADLYRGWDLHVGFGVRHPAFYMLMYGTVQPGRCPPAADEVHSLLVTLLGRARPPPWPTASVFCGKPSERPHRTGRLAADRGAGRKPVGALE</sequence>
<evidence type="ECO:0000313" key="4">
    <source>
        <dbReference type="EMBL" id="GAA4153235.1"/>
    </source>
</evidence>
<evidence type="ECO:0000313" key="5">
    <source>
        <dbReference type="Proteomes" id="UP001501845"/>
    </source>
</evidence>
<dbReference type="Proteomes" id="UP001501845">
    <property type="component" value="Unassembled WGS sequence"/>
</dbReference>
<keyword evidence="1" id="KW-0238">DNA-binding</keyword>
<protein>
    <recommendedName>
        <fullName evidence="3">HTH tetR-type domain-containing protein</fullName>
    </recommendedName>
</protein>
<accession>A0ABP7ZCD4</accession>